<dbReference type="OrthoDB" id="882087at2759"/>
<dbReference type="PANTHER" id="PTHR11638:SF18">
    <property type="entry name" value="HEAT SHOCK PROTEIN 104"/>
    <property type="match status" value="1"/>
</dbReference>
<evidence type="ECO:0000313" key="5">
    <source>
        <dbReference type="Proteomes" id="UP000653305"/>
    </source>
</evidence>
<dbReference type="Proteomes" id="UP000653305">
    <property type="component" value="Unassembled WGS sequence"/>
</dbReference>
<dbReference type="GO" id="GO:0034605">
    <property type="term" value="P:cellular response to heat"/>
    <property type="evidence" value="ECO:0007669"/>
    <property type="project" value="TreeGrafter"/>
</dbReference>
<keyword evidence="1" id="KW-0547">Nucleotide-binding</keyword>
<dbReference type="GO" id="GO:0016887">
    <property type="term" value="F:ATP hydrolysis activity"/>
    <property type="evidence" value="ECO:0007669"/>
    <property type="project" value="InterPro"/>
</dbReference>
<dbReference type="InterPro" id="IPR050130">
    <property type="entry name" value="ClpA_ClpB"/>
</dbReference>
<dbReference type="SUPFAM" id="SSF52540">
    <property type="entry name" value="P-loop containing nucleoside triphosphate hydrolases"/>
    <property type="match status" value="2"/>
</dbReference>
<dbReference type="EMBL" id="BMAC01000082">
    <property type="protein sequence ID" value="GFP84350.1"/>
    <property type="molecule type" value="Genomic_DNA"/>
</dbReference>
<dbReference type="AlphaFoldDB" id="A0A830B9I8"/>
<protein>
    <submittedName>
        <fullName evidence="4">Chaperone protein clpb1</fullName>
    </submittedName>
</protein>
<sequence>MEEMMPAAPLAAAKRKLEDELCVKISTKGLDAVVYSLEHFNPQLDSETAIRDKAVEILEESCKLVLERFRNCAYELEVNETECQLRQALIDVVELYRDNHPDSQSWLKRVRIERDSASIHISVDFLEQWSSVLEASPLSWLGREYDVKLREWETCALYLSKGVRPHVPGGGIRKLVRILSDVRGELIEAFGSLLTVGDSHVAEVVSALTDIPPTEVFFYTDPNRKGTAVDKTNRRVLHQGRIVGSIFSILDLHRCIHHGSETVRRPRGLFLLLGGSGCGKTEIAKAVAEHWYCDASRLVEIDMSECAEVGRVSEVVRKRPYSVIVLDKIDKAASCVESFIREVVLSGNVVDFSKSIIFMTSDVGASPPVFTCGCYNESFELEEKLFEDPDILTFFKTHKCYYKGYRRERDAINEARKLFGDELLDCFDSVYVMEFGEEHKKAVSRLLLREIVGGSRFLVHISDAALNVLLRSLSSSAIKEALLADMRPLLSAERGHNNSDVVYVDALIGSNELLFRFEAHEKNFLVDRYLKQKDKTLGDAMANLRIKVQMAYMFFELRKIFMSKENQKQANDVFLEICNLLLRFSPFASEEPATRKVLLDNLPMVEEQEEEKENIKDVWMRLLEIDTGLAKATRIIIGAVAKIIDDPLQSHDDPPARYYLFLCLDDDAKKGLNKLLTESLRSSDSGNSFFTFVDLNNDNCRGEEVKEMMIDKVKERANAVFMLDGVEYADLVLYRSLLKIFDEGALEDDQGLTIDFRRAIVILTSEAANKRTIAHIFNYKEHVLRTMATNQDVKRFRTELVHRVDEIVLFDPILPEHGAILRLPKRDICFKSRSASTLLSTFLSKLFCPHDDPKDIYDMFKAMDIDEVMGTRKNFCC</sequence>
<dbReference type="InterPro" id="IPR003593">
    <property type="entry name" value="AAA+_ATPase"/>
</dbReference>
<dbReference type="Pfam" id="PF00004">
    <property type="entry name" value="AAA"/>
    <property type="match status" value="1"/>
</dbReference>
<evidence type="ECO:0000256" key="2">
    <source>
        <dbReference type="ARBA" id="ARBA00022840"/>
    </source>
</evidence>
<name>A0A830B9I8_9LAMI</name>
<feature type="domain" description="AAA+ ATPase" evidence="3">
    <location>
        <begin position="266"/>
        <end position="406"/>
    </location>
</feature>
<evidence type="ECO:0000313" key="4">
    <source>
        <dbReference type="EMBL" id="GFP84350.1"/>
    </source>
</evidence>
<keyword evidence="2" id="KW-0067">ATP-binding</keyword>
<evidence type="ECO:0000256" key="1">
    <source>
        <dbReference type="ARBA" id="ARBA00022741"/>
    </source>
</evidence>
<comment type="caution">
    <text evidence="4">The sequence shown here is derived from an EMBL/GenBank/DDBJ whole genome shotgun (WGS) entry which is preliminary data.</text>
</comment>
<dbReference type="Pfam" id="PF07724">
    <property type="entry name" value="AAA_2"/>
    <property type="match status" value="1"/>
</dbReference>
<evidence type="ECO:0000259" key="3">
    <source>
        <dbReference type="SMART" id="SM00382"/>
    </source>
</evidence>
<gene>
    <name evidence="4" type="ORF">PHJA_000578700</name>
</gene>
<dbReference type="Gene3D" id="3.40.50.300">
    <property type="entry name" value="P-loop containing nucleotide triphosphate hydrolases"/>
    <property type="match status" value="2"/>
</dbReference>
<dbReference type="PANTHER" id="PTHR11638">
    <property type="entry name" value="ATP-DEPENDENT CLP PROTEASE"/>
    <property type="match status" value="1"/>
</dbReference>
<dbReference type="InterPro" id="IPR003959">
    <property type="entry name" value="ATPase_AAA_core"/>
</dbReference>
<dbReference type="GO" id="GO:0005524">
    <property type="term" value="F:ATP binding"/>
    <property type="evidence" value="ECO:0007669"/>
    <property type="project" value="UniProtKB-KW"/>
</dbReference>
<proteinExistence type="predicted"/>
<dbReference type="GO" id="GO:0005737">
    <property type="term" value="C:cytoplasm"/>
    <property type="evidence" value="ECO:0007669"/>
    <property type="project" value="TreeGrafter"/>
</dbReference>
<keyword evidence="5" id="KW-1185">Reference proteome</keyword>
<organism evidence="4 5">
    <name type="scientific">Phtheirospermum japonicum</name>
    <dbReference type="NCBI Taxonomy" id="374723"/>
    <lineage>
        <taxon>Eukaryota</taxon>
        <taxon>Viridiplantae</taxon>
        <taxon>Streptophyta</taxon>
        <taxon>Embryophyta</taxon>
        <taxon>Tracheophyta</taxon>
        <taxon>Spermatophyta</taxon>
        <taxon>Magnoliopsida</taxon>
        <taxon>eudicotyledons</taxon>
        <taxon>Gunneridae</taxon>
        <taxon>Pentapetalae</taxon>
        <taxon>asterids</taxon>
        <taxon>lamiids</taxon>
        <taxon>Lamiales</taxon>
        <taxon>Orobanchaceae</taxon>
        <taxon>Orobanchaceae incertae sedis</taxon>
        <taxon>Phtheirospermum</taxon>
    </lineage>
</organism>
<dbReference type="InterPro" id="IPR027417">
    <property type="entry name" value="P-loop_NTPase"/>
</dbReference>
<accession>A0A830B9I8</accession>
<dbReference type="SMART" id="SM00382">
    <property type="entry name" value="AAA"/>
    <property type="match status" value="1"/>
</dbReference>
<reference evidence="4" key="1">
    <citation type="submission" date="2020-07" db="EMBL/GenBank/DDBJ databases">
        <title>Ethylene signaling mediates host invasion by parasitic plants.</title>
        <authorList>
            <person name="Yoshida S."/>
        </authorList>
    </citation>
    <scope>NUCLEOTIDE SEQUENCE</scope>
    <source>
        <strain evidence="4">Okayama</strain>
    </source>
</reference>